<proteinExistence type="predicted"/>
<sequence length="250" mass="29590">MEIVETQMVQLSMSGSFLKGDGSEMDMAAKEDLQVDKIKEDSSQTHCHRLVGKPPSLREAAQTVSDMLRAHRDAGGPVESMERTGIWQFMSQEVLRDPARRRSVYHDFEMAFWVLVWLGMRHFPNSSCTRARTLDGAFREREWDKDARCYRGGTMKEAMLLSRISVRGDELTTAPVLNDLVELLRHLLCTWTLYGHESDEEESDTCEWRREWRRRRRLERPEYKEFRTMFELLLRSDRWDRRWDQEHGGE</sequence>
<dbReference type="Proteomes" id="UP000076761">
    <property type="component" value="Unassembled WGS sequence"/>
</dbReference>
<evidence type="ECO:0000313" key="1">
    <source>
        <dbReference type="EMBL" id="KZT19642.1"/>
    </source>
</evidence>
<keyword evidence="2" id="KW-1185">Reference proteome</keyword>
<gene>
    <name evidence="1" type="ORF">NEOLEDRAFT_937777</name>
</gene>
<protein>
    <recommendedName>
        <fullName evidence="3">Fungal-type protein kinase domain-containing protein</fullName>
    </recommendedName>
</protein>
<evidence type="ECO:0008006" key="3">
    <source>
        <dbReference type="Google" id="ProtNLM"/>
    </source>
</evidence>
<reference evidence="1 2" key="1">
    <citation type="journal article" date="2016" name="Mol. Biol. Evol.">
        <title>Comparative Genomics of Early-Diverging Mushroom-Forming Fungi Provides Insights into the Origins of Lignocellulose Decay Capabilities.</title>
        <authorList>
            <person name="Nagy L.G."/>
            <person name="Riley R."/>
            <person name="Tritt A."/>
            <person name="Adam C."/>
            <person name="Daum C."/>
            <person name="Floudas D."/>
            <person name="Sun H."/>
            <person name="Yadav J.S."/>
            <person name="Pangilinan J."/>
            <person name="Larsson K.H."/>
            <person name="Matsuura K."/>
            <person name="Barry K."/>
            <person name="Labutti K."/>
            <person name="Kuo R."/>
            <person name="Ohm R.A."/>
            <person name="Bhattacharya S.S."/>
            <person name="Shirouzu T."/>
            <person name="Yoshinaga Y."/>
            <person name="Martin F.M."/>
            <person name="Grigoriev I.V."/>
            <person name="Hibbett D.S."/>
        </authorList>
    </citation>
    <scope>NUCLEOTIDE SEQUENCE [LARGE SCALE GENOMIC DNA]</scope>
    <source>
        <strain evidence="1 2">HHB14362 ss-1</strain>
    </source>
</reference>
<accession>A0A165NHB3</accession>
<dbReference type="AlphaFoldDB" id="A0A165NHB3"/>
<evidence type="ECO:0000313" key="2">
    <source>
        <dbReference type="Proteomes" id="UP000076761"/>
    </source>
</evidence>
<organism evidence="1 2">
    <name type="scientific">Neolentinus lepideus HHB14362 ss-1</name>
    <dbReference type="NCBI Taxonomy" id="1314782"/>
    <lineage>
        <taxon>Eukaryota</taxon>
        <taxon>Fungi</taxon>
        <taxon>Dikarya</taxon>
        <taxon>Basidiomycota</taxon>
        <taxon>Agaricomycotina</taxon>
        <taxon>Agaricomycetes</taxon>
        <taxon>Gloeophyllales</taxon>
        <taxon>Gloeophyllaceae</taxon>
        <taxon>Neolentinus</taxon>
    </lineage>
</organism>
<dbReference type="InParanoid" id="A0A165NHB3"/>
<dbReference type="EMBL" id="KV425636">
    <property type="protein sequence ID" value="KZT19642.1"/>
    <property type="molecule type" value="Genomic_DNA"/>
</dbReference>
<name>A0A165NHB3_9AGAM</name>